<evidence type="ECO:0000256" key="1">
    <source>
        <dbReference type="SAM" id="MobiDB-lite"/>
    </source>
</evidence>
<dbReference type="AlphaFoldDB" id="A0A366U5Y5"/>
<evidence type="ECO:0000313" key="6">
    <source>
        <dbReference type="Proteomes" id="UP000516696"/>
    </source>
</evidence>
<accession>A0A366U5Y5</accession>
<gene>
    <name evidence="3" type="ORF">EGM181_07985</name>
    <name evidence="4" type="ORF">NCTC12360_01164</name>
    <name evidence="2" type="ORF">P7E30_04030</name>
</gene>
<dbReference type="Proteomes" id="UP001183682">
    <property type="component" value="Unassembled WGS sequence"/>
</dbReference>
<evidence type="ECO:0000313" key="7">
    <source>
        <dbReference type="Proteomes" id="UP001183682"/>
    </source>
</evidence>
<dbReference type="EMBL" id="CP050485">
    <property type="protein sequence ID" value="QOG27189.1"/>
    <property type="molecule type" value="Genomic_DNA"/>
</dbReference>
<sequence length="77" mass="8617">MAKETDDKLEKLAKESSNNFKKLDELEKEYKLDESPDAENEQGEETGLEKKLDKVPPIWAPNTNPTNPTNPNSSGSI</sequence>
<dbReference type="Proteomes" id="UP000254807">
    <property type="component" value="Unassembled WGS sequence"/>
</dbReference>
<keyword evidence="5" id="KW-1185">Reference proteome</keyword>
<feature type="region of interest" description="Disordered" evidence="1">
    <location>
        <begin position="1"/>
        <end position="77"/>
    </location>
</feature>
<reference evidence="4 5" key="1">
    <citation type="submission" date="2018-06" db="EMBL/GenBank/DDBJ databases">
        <authorList>
            <consortium name="Pathogen Informatics"/>
            <person name="Doyle S."/>
        </authorList>
    </citation>
    <scope>NUCLEOTIDE SEQUENCE [LARGE SCALE GENOMIC DNA]</scope>
    <source>
        <strain evidence="4 5">NCTC12360</strain>
    </source>
</reference>
<feature type="compositionally biased region" description="Basic and acidic residues" evidence="1">
    <location>
        <begin position="21"/>
        <end position="34"/>
    </location>
</feature>
<name>A0A366U5Y5_ENTGA</name>
<dbReference type="RefSeq" id="WP_060814262.1">
    <property type="nucleotide sequence ID" value="NZ_CP050485.1"/>
</dbReference>
<reference evidence="3 6" key="2">
    <citation type="submission" date="2020-03" db="EMBL/GenBank/DDBJ databases">
        <title>Characterization of ganglioside-mimicking enterococci.</title>
        <authorList>
            <person name="Patry R.T."/>
            <person name="Nothaft H."/>
            <person name="Bridger R."/>
            <person name="Shajahan A."/>
            <person name="Huynh S."/>
            <person name="Sanchez S."/>
            <person name="Azadi P."/>
            <person name="Cooper K."/>
            <person name="Miller W.G."/>
            <person name="Parker C.T."/>
            <person name="Wells L."/>
            <person name="Szymanski C.M."/>
        </authorList>
    </citation>
    <scope>NUCLEOTIDE SEQUENCE [LARGE SCALE GENOMIC DNA]</scope>
    <source>
        <strain evidence="3 6">EGM181</strain>
    </source>
</reference>
<dbReference type="Proteomes" id="UP000516696">
    <property type="component" value="Chromosome"/>
</dbReference>
<organism evidence="2 7">
    <name type="scientific">Enterococcus gallinarum</name>
    <dbReference type="NCBI Taxonomy" id="1353"/>
    <lineage>
        <taxon>Bacteria</taxon>
        <taxon>Bacillati</taxon>
        <taxon>Bacillota</taxon>
        <taxon>Bacilli</taxon>
        <taxon>Lactobacillales</taxon>
        <taxon>Enterococcaceae</taxon>
        <taxon>Enterococcus</taxon>
    </lineage>
</organism>
<dbReference type="EMBL" id="UFYW01000001">
    <property type="protein sequence ID" value="STD82729.1"/>
    <property type="molecule type" value="Genomic_DNA"/>
</dbReference>
<dbReference type="EMBL" id="JARPZN010000002">
    <property type="protein sequence ID" value="MDT2689379.1"/>
    <property type="molecule type" value="Genomic_DNA"/>
</dbReference>
<evidence type="ECO:0000313" key="3">
    <source>
        <dbReference type="EMBL" id="QOG27189.1"/>
    </source>
</evidence>
<proteinExistence type="predicted"/>
<evidence type="ECO:0000313" key="5">
    <source>
        <dbReference type="Proteomes" id="UP000254807"/>
    </source>
</evidence>
<feature type="compositionally biased region" description="Basic and acidic residues" evidence="1">
    <location>
        <begin position="1"/>
        <end position="14"/>
    </location>
</feature>
<feature type="compositionally biased region" description="Acidic residues" evidence="1">
    <location>
        <begin position="35"/>
        <end position="46"/>
    </location>
</feature>
<reference evidence="2" key="3">
    <citation type="submission" date="2023-03" db="EMBL/GenBank/DDBJ databases">
        <authorList>
            <person name="Shen W."/>
            <person name="Cai J."/>
        </authorList>
    </citation>
    <scope>NUCLEOTIDE SEQUENCE</scope>
    <source>
        <strain evidence="2">K69-2</strain>
    </source>
</reference>
<evidence type="ECO:0000313" key="4">
    <source>
        <dbReference type="EMBL" id="STD82729.1"/>
    </source>
</evidence>
<protein>
    <submittedName>
        <fullName evidence="2">Cold-shock protein</fullName>
    </submittedName>
</protein>
<feature type="compositionally biased region" description="Low complexity" evidence="1">
    <location>
        <begin position="61"/>
        <end position="77"/>
    </location>
</feature>
<evidence type="ECO:0000313" key="2">
    <source>
        <dbReference type="EMBL" id="MDT2689379.1"/>
    </source>
</evidence>